<sequence length="421" mass="45755">MQSESKQSQEQCTPVQPQATPSKPPDKGLRAWLHVFYCHMVFFNTWGLANSYGIFQVYYTQTLDHPPSDIGWIGGIQMFLLLFGGVFSGRASDAGYFRQCFVAGVILQVLGLCMASLSTWYYEVLLSQAVCVGIGSGLVFTPGLSVMGSYFHKNRSIAVGLAAAGAATGGMVYPATANALLFHSDVGYPWAMRILALVLLAAHVPALVGYRPYLPPRSTGPVIEWHAFRERPFVFFTASMFLNFWGLYMAFYYLGTFAREQIHITASVDLLIVLNGVGVIGRSCPCILGERFTGIVNITIFCSILCAACVYCWTAVNDSAGLYAWAVVYGIVAGAAQALFPAMATRQTSDISRVGTRTGMVLTIVSFACLTAPAIQGALIQADQQRYLGAQAFSASSIVLGVVFLWLHRWSRVGLSLKVKV</sequence>
<evidence type="ECO:0000313" key="6">
    <source>
        <dbReference type="Proteomes" id="UP000006701"/>
    </source>
</evidence>
<feature type="transmembrane region" description="Helical" evidence="4">
    <location>
        <begin position="126"/>
        <end position="146"/>
    </location>
</feature>
<reference evidence="5 6" key="1">
    <citation type="journal article" date="2008" name="PLoS Genet.">
        <title>Genomic islands in the pathogenic filamentous fungus Aspergillus fumigatus.</title>
        <authorList>
            <person name="Fedorova N.D."/>
            <person name="Khaldi N."/>
            <person name="Joardar V.S."/>
            <person name="Maiti R."/>
            <person name="Amedeo P."/>
            <person name="Anderson M.J."/>
            <person name="Crabtree J."/>
            <person name="Silva J.C."/>
            <person name="Badger J.H."/>
            <person name="Albarraq A."/>
            <person name="Angiuoli S."/>
            <person name="Bussey H."/>
            <person name="Bowyer P."/>
            <person name="Cotty P.J."/>
            <person name="Dyer P.S."/>
            <person name="Egan A."/>
            <person name="Galens K."/>
            <person name="Fraser-Liggett C.M."/>
            <person name="Haas B.J."/>
            <person name="Inman J.M."/>
            <person name="Kent R."/>
            <person name="Lemieux S."/>
            <person name="Malavazi I."/>
            <person name="Orvis J."/>
            <person name="Roemer T."/>
            <person name="Ronning C.M."/>
            <person name="Sundaram J.P."/>
            <person name="Sutton G."/>
            <person name="Turner G."/>
            <person name="Venter J.C."/>
            <person name="White O.R."/>
            <person name="Whitty B.R."/>
            <person name="Youngman P."/>
            <person name="Wolfe K.H."/>
            <person name="Goldman G.H."/>
            <person name="Wortman J.R."/>
            <person name="Jiang B."/>
            <person name="Denning D.W."/>
            <person name="Nierman W.C."/>
        </authorList>
    </citation>
    <scope>NUCLEOTIDE SEQUENCE [LARGE SCALE GENOMIC DNA]</scope>
    <source>
        <strain evidence="6">ATCC 1007 / CBS 513.65 / DSM 816 / NCTC 3887 / NRRL 1</strain>
    </source>
</reference>
<feature type="transmembrane region" description="Helical" evidence="4">
    <location>
        <begin position="261"/>
        <end position="280"/>
    </location>
</feature>
<dbReference type="KEGG" id="act:ACLA_007950"/>
<feature type="transmembrane region" description="Helical" evidence="4">
    <location>
        <begin position="322"/>
        <end position="340"/>
    </location>
</feature>
<name>A1CDV8_ASPCL</name>
<organism evidence="5 6">
    <name type="scientific">Aspergillus clavatus (strain ATCC 1007 / CBS 513.65 / DSM 816 / NCTC 3887 / NRRL 1 / QM 1276 / 107)</name>
    <dbReference type="NCBI Taxonomy" id="344612"/>
    <lineage>
        <taxon>Eukaryota</taxon>
        <taxon>Fungi</taxon>
        <taxon>Dikarya</taxon>
        <taxon>Ascomycota</taxon>
        <taxon>Pezizomycotina</taxon>
        <taxon>Eurotiomycetes</taxon>
        <taxon>Eurotiomycetidae</taxon>
        <taxon>Eurotiales</taxon>
        <taxon>Aspergillaceae</taxon>
        <taxon>Aspergillus</taxon>
        <taxon>Aspergillus subgen. Fumigati</taxon>
    </lineage>
</organism>
<evidence type="ECO:0000256" key="3">
    <source>
        <dbReference type="SAM" id="MobiDB-lite"/>
    </source>
</evidence>
<dbReference type="InterPro" id="IPR011701">
    <property type="entry name" value="MFS"/>
</dbReference>
<dbReference type="GO" id="GO:0022857">
    <property type="term" value="F:transmembrane transporter activity"/>
    <property type="evidence" value="ECO:0007669"/>
    <property type="project" value="InterPro"/>
</dbReference>
<dbReference type="OMA" id="LMHIVFF"/>
<dbReference type="HOGENOM" id="CLU_001265_1_1_1"/>
<dbReference type="GO" id="GO:0016020">
    <property type="term" value="C:membrane"/>
    <property type="evidence" value="ECO:0007669"/>
    <property type="project" value="UniProtKB-SubCell"/>
</dbReference>
<dbReference type="Proteomes" id="UP000006701">
    <property type="component" value="Unassembled WGS sequence"/>
</dbReference>
<feature type="transmembrane region" description="Helical" evidence="4">
    <location>
        <begin position="361"/>
        <end position="382"/>
    </location>
</feature>
<dbReference type="VEuPathDB" id="FungiDB:ACLA_007950"/>
<gene>
    <name evidence="5" type="ORF">ACLA_007950</name>
</gene>
<feature type="transmembrane region" description="Helical" evidence="4">
    <location>
        <begin position="388"/>
        <end position="407"/>
    </location>
</feature>
<dbReference type="SUPFAM" id="SSF103473">
    <property type="entry name" value="MFS general substrate transporter"/>
    <property type="match status" value="1"/>
</dbReference>
<dbReference type="GeneID" id="4705431"/>
<keyword evidence="4" id="KW-0812">Transmembrane</keyword>
<comment type="similarity">
    <text evidence="2">Belongs to the major facilitator superfamily. Monocarboxylate porter (TC 2.A.1.13) family.</text>
</comment>
<dbReference type="Gene3D" id="1.20.1250.20">
    <property type="entry name" value="MFS general substrate transporter like domains"/>
    <property type="match status" value="2"/>
</dbReference>
<dbReference type="Pfam" id="PF07690">
    <property type="entry name" value="MFS_1"/>
    <property type="match status" value="1"/>
</dbReference>
<evidence type="ECO:0000256" key="4">
    <source>
        <dbReference type="SAM" id="Phobius"/>
    </source>
</evidence>
<feature type="transmembrane region" description="Helical" evidence="4">
    <location>
        <begin position="100"/>
        <end position="120"/>
    </location>
</feature>
<keyword evidence="4" id="KW-1133">Transmembrane helix</keyword>
<dbReference type="InterPro" id="IPR036259">
    <property type="entry name" value="MFS_trans_sf"/>
</dbReference>
<dbReference type="AlphaFoldDB" id="A1CDV8"/>
<keyword evidence="6" id="KW-1185">Reference proteome</keyword>
<feature type="transmembrane region" description="Helical" evidence="4">
    <location>
        <begin position="233"/>
        <end position="255"/>
    </location>
</feature>
<evidence type="ECO:0000256" key="2">
    <source>
        <dbReference type="ARBA" id="ARBA00006727"/>
    </source>
</evidence>
<proteinExistence type="inferred from homology"/>
<dbReference type="OrthoDB" id="6499973at2759"/>
<feature type="transmembrane region" description="Helical" evidence="4">
    <location>
        <begin position="31"/>
        <end position="49"/>
    </location>
</feature>
<dbReference type="EMBL" id="DS027051">
    <property type="protein sequence ID" value="EAW12035.1"/>
    <property type="molecule type" value="Genomic_DNA"/>
</dbReference>
<evidence type="ECO:0000313" key="5">
    <source>
        <dbReference type="EMBL" id="EAW12035.1"/>
    </source>
</evidence>
<dbReference type="PANTHER" id="PTHR11360">
    <property type="entry name" value="MONOCARBOXYLATE TRANSPORTER"/>
    <property type="match status" value="1"/>
</dbReference>
<dbReference type="PANTHER" id="PTHR11360:SF130">
    <property type="entry name" value="MAJOR FACILITATOR SUPERFAMILY (MFS) PROFILE DOMAIN-CONTAINING PROTEIN-RELATED"/>
    <property type="match status" value="1"/>
</dbReference>
<dbReference type="eggNOG" id="KOG2504">
    <property type="taxonomic scope" value="Eukaryota"/>
</dbReference>
<dbReference type="RefSeq" id="XP_001273461.1">
    <property type="nucleotide sequence ID" value="XM_001273460.1"/>
</dbReference>
<dbReference type="InterPro" id="IPR050327">
    <property type="entry name" value="Proton-linked_MCT"/>
</dbReference>
<feature type="transmembrane region" description="Helical" evidence="4">
    <location>
        <begin position="69"/>
        <end position="88"/>
    </location>
</feature>
<evidence type="ECO:0000256" key="1">
    <source>
        <dbReference type="ARBA" id="ARBA00004141"/>
    </source>
</evidence>
<accession>A1CDV8</accession>
<feature type="region of interest" description="Disordered" evidence="3">
    <location>
        <begin position="1"/>
        <end position="24"/>
    </location>
</feature>
<keyword evidence="4" id="KW-0472">Membrane</keyword>
<comment type="subcellular location">
    <subcellularLocation>
        <location evidence="1">Membrane</location>
        <topology evidence="1">Multi-pass membrane protein</topology>
    </subcellularLocation>
</comment>
<feature type="transmembrane region" description="Helical" evidence="4">
    <location>
        <begin position="292"/>
        <end position="316"/>
    </location>
</feature>
<feature type="transmembrane region" description="Helical" evidence="4">
    <location>
        <begin position="158"/>
        <end position="182"/>
    </location>
</feature>
<feature type="compositionally biased region" description="Polar residues" evidence="3">
    <location>
        <begin position="1"/>
        <end position="21"/>
    </location>
</feature>
<protein>
    <submittedName>
        <fullName evidence="5">Monocarboxylate permease, putative</fullName>
    </submittedName>
</protein>
<feature type="transmembrane region" description="Helical" evidence="4">
    <location>
        <begin position="194"/>
        <end position="213"/>
    </location>
</feature>